<gene>
    <name evidence="3" type="ORF">A7978_02915</name>
</gene>
<dbReference type="CDD" id="cd13134">
    <property type="entry name" value="MATE_like_8"/>
    <property type="match status" value="1"/>
</dbReference>
<keyword evidence="2" id="KW-0472">Membrane</keyword>
<feature type="transmembrane region" description="Helical" evidence="2">
    <location>
        <begin position="92"/>
        <end position="114"/>
    </location>
</feature>
<feature type="transmembrane region" description="Helical" evidence="2">
    <location>
        <begin position="282"/>
        <end position="303"/>
    </location>
</feature>
<dbReference type="AlphaFoldDB" id="A0A172XBH7"/>
<keyword evidence="2" id="KW-0812">Transmembrane</keyword>
<dbReference type="EMBL" id="CP015629">
    <property type="protein sequence ID" value="ANF34044.1"/>
    <property type="molecule type" value="Genomic_DNA"/>
</dbReference>
<feature type="transmembrane region" description="Helical" evidence="2">
    <location>
        <begin position="57"/>
        <end position="80"/>
    </location>
</feature>
<proteinExistence type="predicted"/>
<evidence type="ECO:0000313" key="3">
    <source>
        <dbReference type="EMBL" id="ANF34044.1"/>
    </source>
</evidence>
<dbReference type="GO" id="GO:0005886">
    <property type="term" value="C:plasma membrane"/>
    <property type="evidence" value="ECO:0007669"/>
    <property type="project" value="TreeGrafter"/>
</dbReference>
<feature type="transmembrane region" description="Helical" evidence="2">
    <location>
        <begin position="235"/>
        <end position="262"/>
    </location>
</feature>
<evidence type="ECO:0000256" key="1">
    <source>
        <dbReference type="ARBA" id="ARBA00022448"/>
    </source>
</evidence>
<dbReference type="PANTHER" id="PTHR43298:SF2">
    <property type="entry name" value="FMN_FAD EXPORTER YEEO-RELATED"/>
    <property type="match status" value="1"/>
</dbReference>
<dbReference type="NCBIfam" id="TIGR00797">
    <property type="entry name" value="matE"/>
    <property type="match status" value="1"/>
</dbReference>
<reference evidence="3 4" key="1">
    <citation type="submission" date="2016-05" db="EMBL/GenBank/DDBJ databases">
        <title>Chromosome and linear plasmid sequence of a 2015 human isolate of tick-borne relapsing fever spirochete, Borrelia turicatae.</title>
        <authorList>
            <person name="Kingry L.C."/>
            <person name="Dhwani B."/>
            <person name="Replogle A."/>
            <person name="Sexton C."/>
            <person name="Rowe L."/>
            <person name="Stermole B.M."/>
            <person name="Christensen A.M."/>
            <person name="Schriefer M.E."/>
        </authorList>
    </citation>
    <scope>NUCLEOTIDE SEQUENCE [LARGE SCALE GENOMIC DNA]</scope>
    <source>
        <strain evidence="3 4">BTE5EL</strain>
    </source>
</reference>
<accession>A0A172XBH7</accession>
<organism evidence="3 4">
    <name type="scientific">Borrelia turicatae</name>
    <dbReference type="NCBI Taxonomy" id="142"/>
    <lineage>
        <taxon>Bacteria</taxon>
        <taxon>Pseudomonadati</taxon>
        <taxon>Spirochaetota</taxon>
        <taxon>Spirochaetia</taxon>
        <taxon>Spirochaetales</taxon>
        <taxon>Borreliaceae</taxon>
        <taxon>Borrelia</taxon>
    </lineage>
</organism>
<feature type="transmembrane region" description="Helical" evidence="2">
    <location>
        <begin position="12"/>
        <end position="35"/>
    </location>
</feature>
<feature type="transmembrane region" description="Helical" evidence="2">
    <location>
        <begin position="354"/>
        <end position="373"/>
    </location>
</feature>
<dbReference type="PANTHER" id="PTHR43298">
    <property type="entry name" value="MULTIDRUG RESISTANCE PROTEIN NORM-RELATED"/>
    <property type="match status" value="1"/>
</dbReference>
<dbReference type="InterPro" id="IPR050222">
    <property type="entry name" value="MATE_MdtK"/>
</dbReference>
<dbReference type="InterPro" id="IPR002528">
    <property type="entry name" value="MATE_fam"/>
</dbReference>
<evidence type="ECO:0000256" key="2">
    <source>
        <dbReference type="SAM" id="Phobius"/>
    </source>
</evidence>
<dbReference type="GO" id="GO:0042910">
    <property type="term" value="F:xenobiotic transmembrane transporter activity"/>
    <property type="evidence" value="ECO:0007669"/>
    <property type="project" value="InterPro"/>
</dbReference>
<evidence type="ECO:0000313" key="4">
    <source>
        <dbReference type="Proteomes" id="UP000264231"/>
    </source>
</evidence>
<dbReference type="Proteomes" id="UP000264231">
    <property type="component" value="Chromosome"/>
</dbReference>
<feature type="transmembrane region" description="Helical" evidence="2">
    <location>
        <begin position="134"/>
        <end position="153"/>
    </location>
</feature>
<feature type="transmembrane region" description="Helical" evidence="2">
    <location>
        <begin position="385"/>
        <end position="408"/>
    </location>
</feature>
<keyword evidence="1" id="KW-0813">Transport</keyword>
<dbReference type="GO" id="GO:0015297">
    <property type="term" value="F:antiporter activity"/>
    <property type="evidence" value="ECO:0007669"/>
    <property type="project" value="InterPro"/>
</dbReference>
<dbReference type="Pfam" id="PF01554">
    <property type="entry name" value="MatE"/>
    <property type="match status" value="2"/>
</dbReference>
<protein>
    <submittedName>
        <fullName evidence="3">MATE family efflux transporter</fullName>
    </submittedName>
</protein>
<sequence length="449" mass="51064">MLTKFNKYRSILRELLVLAIPTVFESFLFQLVTFFDNYMIAYLGSAQVTGTSLANRITFLCFIVIFALGTTLSAYASQAFSKGKFTHVKQAFAYALIIGITIGIIFFCMSFVFSKELIKLFIEENESLNFGMDYLKIVSISYIFMSYSFLSAMGFKSIKDIKVPLVVTIFVVLMNIILNYIFIFGFNMGIRGAAYATLLARISEFVFYFFYNFLNVKSYYHLKISDFFVSNSVKVAYLKILIPVFLHEICWVLSITILHAFYARLGSSEYASFAVASNILDLYFVVMHGMGVATGVIIGHLMVNDKEQVRALGIFLSVIGFILGFFVAFILCLTSKIVPIIFSNLDSPELVSTFISIFASIVVFKGFTAQTLVGVFRASGIPNICFYIEAGVIVFYTLPVAYFLVFFTNFRLPLIVFIVNLEEIFKNIFILIEFFKNNWIKDIHYEELT</sequence>
<name>A0A172XBH7_BORTU</name>
<dbReference type="OMA" id="GQWAIGI"/>
<dbReference type="RefSeq" id="WP_011772525.1">
    <property type="nucleotide sequence ID" value="NZ_CP015629.1"/>
</dbReference>
<feature type="transmembrane region" description="Helical" evidence="2">
    <location>
        <begin position="315"/>
        <end position="342"/>
    </location>
</feature>
<feature type="transmembrane region" description="Helical" evidence="2">
    <location>
        <begin position="192"/>
        <end position="214"/>
    </location>
</feature>
<feature type="transmembrane region" description="Helical" evidence="2">
    <location>
        <begin position="165"/>
        <end position="186"/>
    </location>
</feature>
<keyword evidence="2" id="KW-1133">Transmembrane helix</keyword>